<dbReference type="PANTHER" id="PTHR11462">
    <property type="entry name" value="JUN TRANSCRIPTION FACTOR-RELATED"/>
    <property type="match status" value="1"/>
</dbReference>
<keyword evidence="2" id="KW-0238">DNA-binding</keyword>
<feature type="compositionally biased region" description="Polar residues" evidence="4">
    <location>
        <begin position="161"/>
        <end position="177"/>
    </location>
</feature>
<feature type="compositionally biased region" description="Polar residues" evidence="4">
    <location>
        <begin position="27"/>
        <end position="49"/>
    </location>
</feature>
<reference evidence="7" key="1">
    <citation type="journal article" date="2018" name="Nat. Microbiol.">
        <title>Leveraging single-cell genomics to expand the fungal tree of life.</title>
        <authorList>
            <person name="Ahrendt S.R."/>
            <person name="Quandt C.A."/>
            <person name="Ciobanu D."/>
            <person name="Clum A."/>
            <person name="Salamov A."/>
            <person name="Andreopoulos B."/>
            <person name="Cheng J.F."/>
            <person name="Woyke T."/>
            <person name="Pelin A."/>
            <person name="Henrissat B."/>
            <person name="Reynolds N.K."/>
            <person name="Benny G.L."/>
            <person name="Smith M.E."/>
            <person name="James T.Y."/>
            <person name="Grigoriev I.V."/>
        </authorList>
    </citation>
    <scope>NUCLEOTIDE SEQUENCE [LARGE SCALE GENOMIC DNA]</scope>
    <source>
        <strain evidence="7">ATCC 52028</strain>
    </source>
</reference>
<dbReference type="EMBL" id="ML014348">
    <property type="protein sequence ID" value="RKO98882.1"/>
    <property type="molecule type" value="Genomic_DNA"/>
</dbReference>
<accession>A0A4P9X1A0</accession>
<dbReference type="AlphaFoldDB" id="A0A4P9X1A0"/>
<dbReference type="InterPro" id="IPR050946">
    <property type="entry name" value="AP-1_TF_bZIP"/>
</dbReference>
<keyword evidence="3" id="KW-0804">Transcription</keyword>
<dbReference type="InterPro" id="IPR046347">
    <property type="entry name" value="bZIP_sf"/>
</dbReference>
<protein>
    <recommendedName>
        <fullName evidence="5">BZIP domain-containing protein</fullName>
    </recommendedName>
</protein>
<evidence type="ECO:0000256" key="1">
    <source>
        <dbReference type="ARBA" id="ARBA00023015"/>
    </source>
</evidence>
<dbReference type="GO" id="GO:0051726">
    <property type="term" value="P:regulation of cell cycle"/>
    <property type="evidence" value="ECO:0007669"/>
    <property type="project" value="TreeGrafter"/>
</dbReference>
<organism evidence="6 7">
    <name type="scientific">Caulochytrium protostelioides</name>
    <dbReference type="NCBI Taxonomy" id="1555241"/>
    <lineage>
        <taxon>Eukaryota</taxon>
        <taxon>Fungi</taxon>
        <taxon>Fungi incertae sedis</taxon>
        <taxon>Chytridiomycota</taxon>
        <taxon>Chytridiomycota incertae sedis</taxon>
        <taxon>Chytridiomycetes</taxon>
        <taxon>Caulochytriales</taxon>
        <taxon>Caulochytriaceae</taxon>
        <taxon>Caulochytrium</taxon>
    </lineage>
</organism>
<feature type="region of interest" description="Disordered" evidence="4">
    <location>
        <begin position="27"/>
        <end position="54"/>
    </location>
</feature>
<dbReference type="Pfam" id="PF00170">
    <property type="entry name" value="bZIP_1"/>
    <property type="match status" value="1"/>
</dbReference>
<dbReference type="GO" id="GO:0005667">
    <property type="term" value="C:transcription regulator complex"/>
    <property type="evidence" value="ECO:0007669"/>
    <property type="project" value="TreeGrafter"/>
</dbReference>
<name>A0A4P9X1A0_9FUNG</name>
<evidence type="ECO:0000256" key="2">
    <source>
        <dbReference type="ARBA" id="ARBA00023125"/>
    </source>
</evidence>
<dbReference type="InterPro" id="IPR004827">
    <property type="entry name" value="bZIP"/>
</dbReference>
<dbReference type="PROSITE" id="PS00036">
    <property type="entry name" value="BZIP_BASIC"/>
    <property type="match status" value="1"/>
</dbReference>
<sequence length="244" mass="26779">MHDTIDTNHALQPYPVYYSTLPGATQEQADLARQSTSRPGLVPTSMQQQQHRHAVPAPMLASQHYHVAPHHQAPMPHQPPHASHPHQPHLYYHHAPSHPPSHPSHLEEAVGSASRASSNSTPNTALVSRLSSPAAPLGGPDPTAYDVGSPPYLDDMGYPLSNASRRMSNSDLTSTPGYMNRADLRRQRNTEAARRSRARKLRYVSVLEARVIALQEENYKLTQQLAAHQAAVAALKGSQQPPYP</sequence>
<evidence type="ECO:0000259" key="5">
    <source>
        <dbReference type="PROSITE" id="PS50217"/>
    </source>
</evidence>
<dbReference type="OrthoDB" id="2257100at2759"/>
<evidence type="ECO:0000313" key="6">
    <source>
        <dbReference type="EMBL" id="RKO98882.1"/>
    </source>
</evidence>
<dbReference type="PROSITE" id="PS50217">
    <property type="entry name" value="BZIP"/>
    <property type="match status" value="1"/>
</dbReference>
<dbReference type="GO" id="GO:0000978">
    <property type="term" value="F:RNA polymerase II cis-regulatory region sequence-specific DNA binding"/>
    <property type="evidence" value="ECO:0007669"/>
    <property type="project" value="TreeGrafter"/>
</dbReference>
<evidence type="ECO:0000256" key="3">
    <source>
        <dbReference type="ARBA" id="ARBA00023163"/>
    </source>
</evidence>
<feature type="domain" description="BZIP" evidence="5">
    <location>
        <begin position="185"/>
        <end position="236"/>
    </location>
</feature>
<evidence type="ECO:0000313" key="7">
    <source>
        <dbReference type="Proteomes" id="UP000274922"/>
    </source>
</evidence>
<dbReference type="SMART" id="SM00338">
    <property type="entry name" value="BRLZ"/>
    <property type="match status" value="1"/>
</dbReference>
<feature type="compositionally biased region" description="Basic residues" evidence="4">
    <location>
        <begin position="83"/>
        <end position="96"/>
    </location>
</feature>
<feature type="compositionally biased region" description="Polar residues" evidence="4">
    <location>
        <begin position="114"/>
        <end position="131"/>
    </location>
</feature>
<proteinExistence type="predicted"/>
<dbReference type="CDD" id="cd12193">
    <property type="entry name" value="bZIP_GCN4"/>
    <property type="match status" value="1"/>
</dbReference>
<feature type="region of interest" description="Disordered" evidence="4">
    <location>
        <begin position="70"/>
        <end position="193"/>
    </location>
</feature>
<gene>
    <name evidence="6" type="ORF">CXG81DRAFT_28323</name>
</gene>
<dbReference type="SUPFAM" id="SSF57959">
    <property type="entry name" value="Leucine zipper domain"/>
    <property type="match status" value="1"/>
</dbReference>
<evidence type="ECO:0000256" key="4">
    <source>
        <dbReference type="SAM" id="MobiDB-lite"/>
    </source>
</evidence>
<dbReference type="Proteomes" id="UP000274922">
    <property type="component" value="Unassembled WGS sequence"/>
</dbReference>
<dbReference type="GO" id="GO:0000981">
    <property type="term" value="F:DNA-binding transcription factor activity, RNA polymerase II-specific"/>
    <property type="evidence" value="ECO:0007669"/>
    <property type="project" value="TreeGrafter"/>
</dbReference>
<keyword evidence="7" id="KW-1185">Reference proteome</keyword>
<feature type="compositionally biased region" description="Basic and acidic residues" evidence="4">
    <location>
        <begin position="182"/>
        <end position="193"/>
    </location>
</feature>
<dbReference type="Gene3D" id="3.30.160.60">
    <property type="entry name" value="Classic Zinc Finger"/>
    <property type="match status" value="1"/>
</dbReference>
<keyword evidence="1" id="KW-0805">Transcription regulation</keyword>
<dbReference type="PANTHER" id="PTHR11462:SF35">
    <property type="entry name" value="TRANSCRIPTION FACTOR JRA"/>
    <property type="match status" value="1"/>
</dbReference>